<name>A0A1B0DIN9_PHLPP</name>
<dbReference type="GO" id="GO:0003824">
    <property type="term" value="F:catalytic activity"/>
    <property type="evidence" value="ECO:0007669"/>
    <property type="project" value="UniProtKB-KW"/>
</dbReference>
<evidence type="ECO:0000256" key="1">
    <source>
        <dbReference type="ARBA" id="ARBA00023268"/>
    </source>
</evidence>
<dbReference type="VEuPathDB" id="VectorBase:PPAI008026"/>
<accession>A0A1B0DIN9</accession>
<dbReference type="EnsemblMetazoa" id="PPAI008026-RA">
    <property type="protein sequence ID" value="PPAI008026-PA"/>
    <property type="gene ID" value="PPAI008026"/>
</dbReference>
<dbReference type="GO" id="GO:0071897">
    <property type="term" value="P:DNA biosynthetic process"/>
    <property type="evidence" value="ECO:0007669"/>
    <property type="project" value="UniProtKB-ARBA"/>
</dbReference>
<proteinExistence type="predicted"/>
<dbReference type="Gene3D" id="3.10.10.10">
    <property type="entry name" value="HIV Type 1 Reverse Transcriptase, subunit A, domain 1"/>
    <property type="match status" value="1"/>
</dbReference>
<protein>
    <recommendedName>
        <fullName evidence="2">Reverse transcriptase/retrotransposon-derived protein RNase H-like domain-containing protein</fullName>
    </recommendedName>
</protein>
<dbReference type="EMBL" id="AJVK01062810">
    <property type="status" value="NOT_ANNOTATED_CDS"/>
    <property type="molecule type" value="Genomic_DNA"/>
</dbReference>
<keyword evidence="1" id="KW-0511">Multifunctional enzyme</keyword>
<dbReference type="InterPro" id="IPR050951">
    <property type="entry name" value="Retrovirus_Pol_polyprotein"/>
</dbReference>
<dbReference type="Proteomes" id="UP000092462">
    <property type="component" value="Unassembled WGS sequence"/>
</dbReference>
<dbReference type="CDD" id="cd01647">
    <property type="entry name" value="RT_LTR"/>
    <property type="match status" value="1"/>
</dbReference>
<dbReference type="PANTHER" id="PTHR37984">
    <property type="entry name" value="PROTEIN CBG26694"/>
    <property type="match status" value="1"/>
</dbReference>
<dbReference type="SUPFAM" id="SSF56672">
    <property type="entry name" value="DNA/RNA polymerases"/>
    <property type="match status" value="1"/>
</dbReference>
<evidence type="ECO:0000313" key="3">
    <source>
        <dbReference type="EnsemblMetazoa" id="PPAI008026-PA"/>
    </source>
</evidence>
<dbReference type="Pfam" id="PF17919">
    <property type="entry name" value="RT_RNaseH_2"/>
    <property type="match status" value="1"/>
</dbReference>
<dbReference type="InterPro" id="IPR043502">
    <property type="entry name" value="DNA/RNA_pol_sf"/>
</dbReference>
<dbReference type="InterPro" id="IPR041577">
    <property type="entry name" value="RT_RNaseH_2"/>
</dbReference>
<keyword evidence="4" id="KW-1185">Reference proteome</keyword>
<sequence>EDGVLIKVNQSNWATPVVAIFKPSGGVRLCGDYSVTLNPELVIDKHPLPTIDELFADMAGGQRFTKLDLSQAYLQLEVREEDRELLTLSTHLGLYTPTRLMYGVAPAVAIKWDNKCEKAWLKVREEMLSNKFLDHYNPNLELRLATDASPVGVGACLSQVYPDGIEKPLQYASRSLTKTQRNYTQMDREAYGIIF</sequence>
<dbReference type="AlphaFoldDB" id="A0A1B0DIN9"/>
<dbReference type="VEuPathDB" id="VectorBase:PPAPM1_008973"/>
<dbReference type="PANTHER" id="PTHR37984:SF5">
    <property type="entry name" value="PROTEIN NYNRIN-LIKE"/>
    <property type="match status" value="1"/>
</dbReference>
<organism evidence="3 4">
    <name type="scientific">Phlebotomus papatasi</name>
    <name type="common">Sandfly</name>
    <dbReference type="NCBI Taxonomy" id="29031"/>
    <lineage>
        <taxon>Eukaryota</taxon>
        <taxon>Metazoa</taxon>
        <taxon>Ecdysozoa</taxon>
        <taxon>Arthropoda</taxon>
        <taxon>Hexapoda</taxon>
        <taxon>Insecta</taxon>
        <taxon>Pterygota</taxon>
        <taxon>Neoptera</taxon>
        <taxon>Endopterygota</taxon>
        <taxon>Diptera</taxon>
        <taxon>Nematocera</taxon>
        <taxon>Psychodoidea</taxon>
        <taxon>Psychodidae</taxon>
        <taxon>Phlebotomus</taxon>
        <taxon>Phlebotomus</taxon>
    </lineage>
</organism>
<feature type="domain" description="Reverse transcriptase/retrotransposon-derived protein RNase H-like" evidence="2">
    <location>
        <begin position="112"/>
        <end position="194"/>
    </location>
</feature>
<evidence type="ECO:0000259" key="2">
    <source>
        <dbReference type="Pfam" id="PF17919"/>
    </source>
</evidence>
<reference evidence="3" key="1">
    <citation type="submission" date="2022-08" db="UniProtKB">
        <authorList>
            <consortium name="EnsemblMetazoa"/>
        </authorList>
    </citation>
    <scope>IDENTIFICATION</scope>
    <source>
        <strain evidence="3">Israel</strain>
    </source>
</reference>
<evidence type="ECO:0000313" key="4">
    <source>
        <dbReference type="Proteomes" id="UP000092462"/>
    </source>
</evidence>